<reference evidence="1 2" key="1">
    <citation type="submission" date="2016-01" db="EMBL/GenBank/DDBJ databases">
        <authorList>
            <person name="Oliw E.H."/>
        </authorList>
    </citation>
    <scope>NUCLEOTIDE SEQUENCE [LARGE SCALE GENOMIC DNA]</scope>
    <source>
        <strain evidence="1 2">PSS_7772B</strain>
    </source>
</reference>
<protein>
    <submittedName>
        <fullName evidence="1">Uncharacterized protein</fullName>
    </submittedName>
</protein>
<evidence type="ECO:0000313" key="1">
    <source>
        <dbReference type="EMBL" id="KXA18809.1"/>
    </source>
</evidence>
<organism evidence="1 2">
    <name type="scientific">Gardnerella vaginalis</name>
    <dbReference type="NCBI Taxonomy" id="2702"/>
    <lineage>
        <taxon>Bacteria</taxon>
        <taxon>Bacillati</taxon>
        <taxon>Actinomycetota</taxon>
        <taxon>Actinomycetes</taxon>
        <taxon>Bifidobacteriales</taxon>
        <taxon>Bifidobacteriaceae</taxon>
        <taxon>Gardnerella</taxon>
    </lineage>
</organism>
<proteinExistence type="predicted"/>
<sequence>MPFASWKSTSKFSAKWQNLEVYFQVECKMAKVGSLFPSWVQT</sequence>
<accession>A0A133NR95</accession>
<name>A0A133NR95_GARVA</name>
<comment type="caution">
    <text evidence="1">The sequence shown here is derived from an EMBL/GenBank/DDBJ whole genome shotgun (WGS) entry which is preliminary data.</text>
</comment>
<dbReference type="Proteomes" id="UP000070687">
    <property type="component" value="Unassembled WGS sequence"/>
</dbReference>
<gene>
    <name evidence="1" type="ORF">HMPREF3208_01344</name>
</gene>
<dbReference type="AlphaFoldDB" id="A0A133NR95"/>
<evidence type="ECO:0000313" key="2">
    <source>
        <dbReference type="Proteomes" id="UP000070687"/>
    </source>
</evidence>
<dbReference type="PATRIC" id="fig|2702.100.peg.1330"/>
<dbReference type="EMBL" id="LRQB01000089">
    <property type="protein sequence ID" value="KXA18809.1"/>
    <property type="molecule type" value="Genomic_DNA"/>
</dbReference>